<dbReference type="Pfam" id="PF00246">
    <property type="entry name" value="Peptidase_M14"/>
    <property type="match status" value="1"/>
</dbReference>
<evidence type="ECO:0000256" key="4">
    <source>
        <dbReference type="ARBA" id="ARBA00022723"/>
    </source>
</evidence>
<keyword evidence="11" id="KW-1185">Reference proteome</keyword>
<name>A0ABU7G1T7_9ALTE</name>
<dbReference type="PANTHER" id="PTHR11705:SF143">
    <property type="entry name" value="SLL0236 PROTEIN"/>
    <property type="match status" value="1"/>
</dbReference>
<comment type="similarity">
    <text evidence="2 8">Belongs to the peptidase M14 family.</text>
</comment>
<evidence type="ECO:0000256" key="2">
    <source>
        <dbReference type="ARBA" id="ARBA00005988"/>
    </source>
</evidence>
<dbReference type="PROSITE" id="PS52035">
    <property type="entry name" value="PEPTIDASE_M14"/>
    <property type="match status" value="1"/>
</dbReference>
<protein>
    <submittedName>
        <fullName evidence="10">DUF2817 domain-containing protein</fullName>
    </submittedName>
</protein>
<dbReference type="EMBL" id="JAYDYW010000002">
    <property type="protein sequence ID" value="MEE1672400.1"/>
    <property type="molecule type" value="Genomic_DNA"/>
</dbReference>
<feature type="domain" description="Peptidase M14" evidence="9">
    <location>
        <begin position="1"/>
        <end position="338"/>
    </location>
</feature>
<sequence>MQGQSEFPEMDQLLSILKQFPDKLEVELLCDVEGNGDTSYPVHAISLGKVSIDKPGVLFVGGVHGVERIGSQVVLSFLASLLQRLEWDLQLQQLLEECYVAFVPIVNPSGMVLQRRANAKGVDLMRNSPSIAKDGASFMVGGQRISSKLPWFRGNKDEAMELENRALLKFVETKLFPRPFSLVLDCHSGFGHSDRLWFPYANSATQAIEDLGAVYRLRKAFFTGFPHQNYLFEPQTKHYVCHGDLWDYCYDQSLNHSGSFIPLTLEMGSWRWLKKNPLQVFNSLGLYHPMKPHRVQRVLRRHLVLMEFLMDASYSWKSLFNDSQLELNKLAAIKKWYS</sequence>
<comment type="caution">
    <text evidence="10">The sequence shown here is derived from an EMBL/GenBank/DDBJ whole genome shotgun (WGS) entry which is preliminary data.</text>
</comment>
<dbReference type="InterPro" id="IPR057246">
    <property type="entry name" value="CARBOXYPEPT_ZN_1"/>
</dbReference>
<evidence type="ECO:0000256" key="1">
    <source>
        <dbReference type="ARBA" id="ARBA00001947"/>
    </source>
</evidence>
<evidence type="ECO:0000256" key="8">
    <source>
        <dbReference type="PROSITE-ProRule" id="PRU01379"/>
    </source>
</evidence>
<dbReference type="PANTHER" id="PTHR11705">
    <property type="entry name" value="PROTEASE FAMILY M14 CARBOXYPEPTIDASE A,B"/>
    <property type="match status" value="1"/>
</dbReference>
<gene>
    <name evidence="10" type="ORF">SNR37_001721</name>
</gene>
<evidence type="ECO:0000256" key="6">
    <source>
        <dbReference type="ARBA" id="ARBA00022833"/>
    </source>
</evidence>
<proteinExistence type="inferred from homology"/>
<reference evidence="11" key="1">
    <citation type="submission" date="2023-07" db="EMBL/GenBank/DDBJ databases">
        <title>Draft genome sequence of Agarivorans aestuarii strain ZMCS4, a CAZymes producing bacteria isolated from the marine brown algae Clodostephus spongiosus.</title>
        <authorList>
            <person name="Lorente B."/>
            <person name="Cabral C."/>
            <person name="Frias J."/>
            <person name="Faria J."/>
            <person name="Toubarro D."/>
        </authorList>
    </citation>
    <scope>NUCLEOTIDE SEQUENCE [LARGE SCALE GENOMIC DNA]</scope>
    <source>
        <strain evidence="11">ZMCS4</strain>
    </source>
</reference>
<dbReference type="Proteomes" id="UP001310248">
    <property type="component" value="Unassembled WGS sequence"/>
</dbReference>
<dbReference type="SUPFAM" id="SSF53187">
    <property type="entry name" value="Zn-dependent exopeptidases"/>
    <property type="match status" value="1"/>
</dbReference>
<dbReference type="InterPro" id="IPR000834">
    <property type="entry name" value="Peptidase_M14"/>
</dbReference>
<evidence type="ECO:0000256" key="5">
    <source>
        <dbReference type="ARBA" id="ARBA00022801"/>
    </source>
</evidence>
<evidence type="ECO:0000256" key="7">
    <source>
        <dbReference type="ARBA" id="ARBA00023049"/>
    </source>
</evidence>
<comment type="caution">
    <text evidence="8">Lacks conserved residue(s) required for the propagation of feature annotation.</text>
</comment>
<evidence type="ECO:0000313" key="11">
    <source>
        <dbReference type="Proteomes" id="UP001310248"/>
    </source>
</evidence>
<keyword evidence="5" id="KW-0378">Hydrolase</keyword>
<dbReference type="RefSeq" id="WP_329773742.1">
    <property type="nucleotide sequence ID" value="NZ_JAYDYW010000002.1"/>
</dbReference>
<dbReference type="Gene3D" id="3.40.630.10">
    <property type="entry name" value="Zn peptidases"/>
    <property type="match status" value="1"/>
</dbReference>
<reference evidence="10 11" key="2">
    <citation type="submission" date="2023-12" db="EMBL/GenBank/DDBJ databases">
        <authorList>
            <consortium name="Cladostephus spongiosus"/>
            <person name="Lorente B."/>
            <person name="Cabral C."/>
            <person name="Frias J."/>
            <person name="Faria J."/>
            <person name="Toubarro D."/>
        </authorList>
    </citation>
    <scope>NUCLEOTIDE SEQUENCE [LARGE SCALE GENOMIC DNA]</scope>
    <source>
        <strain evidence="10 11">ZMCS4</strain>
    </source>
</reference>
<keyword evidence="7" id="KW-0482">Metalloprotease</keyword>
<evidence type="ECO:0000313" key="10">
    <source>
        <dbReference type="EMBL" id="MEE1672400.1"/>
    </source>
</evidence>
<evidence type="ECO:0000256" key="3">
    <source>
        <dbReference type="ARBA" id="ARBA00022670"/>
    </source>
</evidence>
<evidence type="ECO:0000259" key="9">
    <source>
        <dbReference type="PROSITE" id="PS52035"/>
    </source>
</evidence>
<dbReference type="PROSITE" id="PS00132">
    <property type="entry name" value="CARBOXYPEPT_ZN_1"/>
    <property type="match status" value="1"/>
</dbReference>
<keyword evidence="3" id="KW-0645">Protease</keyword>
<keyword evidence="4" id="KW-0479">Metal-binding</keyword>
<comment type="cofactor">
    <cofactor evidence="1">
        <name>Zn(2+)</name>
        <dbReference type="ChEBI" id="CHEBI:29105"/>
    </cofactor>
</comment>
<accession>A0ABU7G1T7</accession>
<keyword evidence="6" id="KW-0862">Zinc</keyword>
<organism evidence="10 11">
    <name type="scientific">Agarivorans aestuarii</name>
    <dbReference type="NCBI Taxonomy" id="1563703"/>
    <lineage>
        <taxon>Bacteria</taxon>
        <taxon>Pseudomonadati</taxon>
        <taxon>Pseudomonadota</taxon>
        <taxon>Gammaproteobacteria</taxon>
        <taxon>Alteromonadales</taxon>
        <taxon>Alteromonadaceae</taxon>
        <taxon>Agarivorans</taxon>
    </lineage>
</organism>